<accession>A0AA39ZP97</accession>
<feature type="region of interest" description="Disordered" evidence="1">
    <location>
        <begin position="111"/>
        <end position="141"/>
    </location>
</feature>
<name>A0AA39ZP97_9PEZI</name>
<feature type="compositionally biased region" description="Polar residues" evidence="1">
    <location>
        <begin position="111"/>
        <end position="120"/>
    </location>
</feature>
<keyword evidence="4" id="KW-1185">Reference proteome</keyword>
<reference evidence="3" key="1">
    <citation type="submission" date="2023-06" db="EMBL/GenBank/DDBJ databases">
        <title>Genome-scale phylogeny and comparative genomics of the fungal order Sordariales.</title>
        <authorList>
            <consortium name="Lawrence Berkeley National Laboratory"/>
            <person name="Hensen N."/>
            <person name="Bonometti L."/>
            <person name="Westerberg I."/>
            <person name="Brannstrom I.O."/>
            <person name="Guillou S."/>
            <person name="Cros-Aarteil S."/>
            <person name="Calhoun S."/>
            <person name="Haridas S."/>
            <person name="Kuo A."/>
            <person name="Mondo S."/>
            <person name="Pangilinan J."/>
            <person name="Riley R."/>
            <person name="Labutti K."/>
            <person name="Andreopoulos B."/>
            <person name="Lipzen A."/>
            <person name="Chen C."/>
            <person name="Yanf M."/>
            <person name="Daum C."/>
            <person name="Ng V."/>
            <person name="Clum A."/>
            <person name="Steindorff A."/>
            <person name="Ohm R."/>
            <person name="Martin F."/>
            <person name="Silar P."/>
            <person name="Natvig D."/>
            <person name="Lalanne C."/>
            <person name="Gautier V."/>
            <person name="Ament-Velasquez S.L."/>
            <person name="Kruys A."/>
            <person name="Hutchinson M.I."/>
            <person name="Powell A.J."/>
            <person name="Barry K."/>
            <person name="Miller A.N."/>
            <person name="Grigoriev I.V."/>
            <person name="Debuchy R."/>
            <person name="Gladieux P."/>
            <person name="Thoren M.H."/>
            <person name="Johannesson H."/>
        </authorList>
    </citation>
    <scope>NUCLEOTIDE SEQUENCE</scope>
    <source>
        <strain evidence="3">CBS 540.89</strain>
    </source>
</reference>
<sequence length="141" mass="14702">MHSKLLVLGALPILAFARAYPPLLRGRTAGGHTDGGYTDGGYVETPVKTCEDIEQQTCGDGCVPVDYTCCPTQEGACAPGFECQLGDNDEYGCCPEGEECVGDGGAITTSFSAPLPTSTAPAYEEEPTPTDDVEQPTSTDE</sequence>
<dbReference type="Proteomes" id="UP001172159">
    <property type="component" value="Unassembled WGS sequence"/>
</dbReference>
<feature type="compositionally biased region" description="Acidic residues" evidence="1">
    <location>
        <begin position="123"/>
        <end position="141"/>
    </location>
</feature>
<feature type="non-terminal residue" evidence="3">
    <location>
        <position position="141"/>
    </location>
</feature>
<organism evidence="3 4">
    <name type="scientific">Apiosordaria backusii</name>
    <dbReference type="NCBI Taxonomy" id="314023"/>
    <lineage>
        <taxon>Eukaryota</taxon>
        <taxon>Fungi</taxon>
        <taxon>Dikarya</taxon>
        <taxon>Ascomycota</taxon>
        <taxon>Pezizomycotina</taxon>
        <taxon>Sordariomycetes</taxon>
        <taxon>Sordariomycetidae</taxon>
        <taxon>Sordariales</taxon>
        <taxon>Lasiosphaeriaceae</taxon>
        <taxon>Apiosordaria</taxon>
    </lineage>
</organism>
<gene>
    <name evidence="3" type="ORF">B0T21DRAFT_300784</name>
</gene>
<dbReference type="AlphaFoldDB" id="A0AA39ZP97"/>
<comment type="caution">
    <text evidence="3">The sequence shown here is derived from an EMBL/GenBank/DDBJ whole genome shotgun (WGS) entry which is preliminary data.</text>
</comment>
<evidence type="ECO:0000256" key="2">
    <source>
        <dbReference type="SAM" id="SignalP"/>
    </source>
</evidence>
<evidence type="ECO:0000313" key="3">
    <source>
        <dbReference type="EMBL" id="KAK0701142.1"/>
    </source>
</evidence>
<evidence type="ECO:0000313" key="4">
    <source>
        <dbReference type="Proteomes" id="UP001172159"/>
    </source>
</evidence>
<feature type="signal peptide" evidence="2">
    <location>
        <begin position="1"/>
        <end position="19"/>
    </location>
</feature>
<proteinExistence type="predicted"/>
<feature type="chain" id="PRO_5041271598" evidence="2">
    <location>
        <begin position="20"/>
        <end position="141"/>
    </location>
</feature>
<keyword evidence="2" id="KW-0732">Signal</keyword>
<dbReference type="EMBL" id="JAUKTV010000032">
    <property type="protein sequence ID" value="KAK0701142.1"/>
    <property type="molecule type" value="Genomic_DNA"/>
</dbReference>
<evidence type="ECO:0000256" key="1">
    <source>
        <dbReference type="SAM" id="MobiDB-lite"/>
    </source>
</evidence>
<protein>
    <submittedName>
        <fullName evidence="3">Uncharacterized protein</fullName>
    </submittedName>
</protein>